<reference evidence="1 2" key="1">
    <citation type="submission" date="2011-01" db="EMBL/GenBank/DDBJ databases">
        <authorList>
            <person name="Muzny D."/>
            <person name="Qin X."/>
            <person name="Deng J."/>
            <person name="Jiang H."/>
            <person name="Liu Y."/>
            <person name="Qu J."/>
            <person name="Song X.-Z."/>
            <person name="Zhang L."/>
            <person name="Thornton R."/>
            <person name="Coyle M."/>
            <person name="Francisco L."/>
            <person name="Jackson L."/>
            <person name="Javaid M."/>
            <person name="Korchina V."/>
            <person name="Kovar C."/>
            <person name="Mata R."/>
            <person name="Mathew T."/>
            <person name="Ngo R."/>
            <person name="Nguyen L."/>
            <person name="Nguyen N."/>
            <person name="Okwuonu G."/>
            <person name="Ongeri F."/>
            <person name="Pham C."/>
            <person name="Simmons D."/>
            <person name="Wilczek-Boney K."/>
            <person name="Hale W."/>
            <person name="Jakkamsetti A."/>
            <person name="Pham P."/>
            <person name="Ruth R."/>
            <person name="San Lucas F."/>
            <person name="Warren J."/>
            <person name="Zhang J."/>
            <person name="Zhao Z."/>
            <person name="Zhou C."/>
            <person name="Zhu D."/>
            <person name="Lee S."/>
            <person name="Bess C."/>
            <person name="Blankenburg K."/>
            <person name="Forbes L."/>
            <person name="Fu Q."/>
            <person name="Gubbala S."/>
            <person name="Hirani K."/>
            <person name="Jayaseelan J.C."/>
            <person name="Lara F."/>
            <person name="Munidasa M."/>
            <person name="Palculict T."/>
            <person name="Patil S."/>
            <person name="Pu L.-L."/>
            <person name="Saada N."/>
            <person name="Tang L."/>
            <person name="Weissenberger G."/>
            <person name="Zhu Y."/>
            <person name="Hemphill L."/>
            <person name="Shang Y."/>
            <person name="Youmans B."/>
            <person name="Ayvaz T."/>
            <person name="Ross M."/>
            <person name="Santibanez J."/>
            <person name="Aqrawi P."/>
            <person name="Gross S."/>
            <person name="Joshi V."/>
            <person name="Fowler G."/>
            <person name="Nazareth L."/>
            <person name="Reid J."/>
            <person name="Worley K."/>
            <person name="Petrosino J."/>
            <person name="Highlander S."/>
            <person name="Gibbs R."/>
        </authorList>
    </citation>
    <scope>NUCLEOTIDE SEQUENCE [LARGE SCALE GENOMIC DNA]</scope>
    <source>
        <strain evidence="1 2">ATCC 33394</strain>
    </source>
</reference>
<keyword evidence="2" id="KW-1185">Reference proteome</keyword>
<gene>
    <name evidence="1" type="ORF">HMPREF9098_1837</name>
</gene>
<accession>F0F152</accession>
<organism evidence="1 2">
    <name type="scientific">Kingella denitrificans ATCC 33394</name>
    <dbReference type="NCBI Taxonomy" id="888741"/>
    <lineage>
        <taxon>Bacteria</taxon>
        <taxon>Pseudomonadati</taxon>
        <taxon>Pseudomonadota</taxon>
        <taxon>Betaproteobacteria</taxon>
        <taxon>Neisseriales</taxon>
        <taxon>Neisseriaceae</taxon>
        <taxon>Kingella</taxon>
    </lineage>
</organism>
<comment type="caution">
    <text evidence="1">The sequence shown here is derived from an EMBL/GenBank/DDBJ whole genome shotgun (WGS) entry which is preliminary data.</text>
</comment>
<dbReference type="HOGENOM" id="CLU_166747_0_0_4"/>
<name>F0F152_9NEIS</name>
<proteinExistence type="predicted"/>
<dbReference type="AlphaFoldDB" id="F0F152"/>
<dbReference type="Proteomes" id="UP000004088">
    <property type="component" value="Unassembled WGS sequence"/>
</dbReference>
<evidence type="ECO:0000313" key="2">
    <source>
        <dbReference type="Proteomes" id="UP000004088"/>
    </source>
</evidence>
<dbReference type="EMBL" id="AEWV01000036">
    <property type="protein sequence ID" value="EGC16750.1"/>
    <property type="molecule type" value="Genomic_DNA"/>
</dbReference>
<sequence length="119" mass="14026">MQAAFWINWHTTGLFQPCQSIQPKGITMNINQFQISNYVKKQIDQYLADHETTLRNAMDNEQQSRELAAILHTGFPKMVQKIYSLAKFEKFFWEKRDLLHEYLAARFTSLEQQAAKKAK</sequence>
<evidence type="ECO:0000313" key="1">
    <source>
        <dbReference type="EMBL" id="EGC16750.1"/>
    </source>
</evidence>
<protein>
    <submittedName>
        <fullName evidence="1">Uncharacterized protein</fullName>
    </submittedName>
</protein>